<evidence type="ECO:0000256" key="3">
    <source>
        <dbReference type="ARBA" id="ARBA00019010"/>
    </source>
</evidence>
<dbReference type="GO" id="GO:0002949">
    <property type="term" value="P:tRNA threonylcarbamoyladenosine modification"/>
    <property type="evidence" value="ECO:0007669"/>
    <property type="project" value="InterPro"/>
</dbReference>
<dbReference type="SUPFAM" id="SSF52540">
    <property type="entry name" value="P-loop containing nucleoside triphosphate hydrolases"/>
    <property type="match status" value="1"/>
</dbReference>
<name>A0A2X2E154_PSELU</name>
<dbReference type="Proteomes" id="UP000626180">
    <property type="component" value="Unassembled WGS sequence"/>
</dbReference>
<evidence type="ECO:0000256" key="7">
    <source>
        <dbReference type="ARBA" id="ARBA00022741"/>
    </source>
</evidence>
<evidence type="ECO:0000256" key="9">
    <source>
        <dbReference type="ARBA" id="ARBA00022842"/>
    </source>
</evidence>
<dbReference type="Pfam" id="PF02367">
    <property type="entry name" value="TsaE"/>
    <property type="match status" value="1"/>
</dbReference>
<comment type="similarity">
    <text evidence="2">Belongs to the TsaE family.</text>
</comment>
<proteinExistence type="inferred from homology"/>
<evidence type="ECO:0000313" key="11">
    <source>
        <dbReference type="EMBL" id="MBF8639773.1"/>
    </source>
</evidence>
<evidence type="ECO:0000313" key="13">
    <source>
        <dbReference type="Proteomes" id="UP000250443"/>
    </source>
</evidence>
<dbReference type="InterPro" id="IPR027417">
    <property type="entry name" value="P-loop_NTPase"/>
</dbReference>
<gene>
    <name evidence="11" type="primary">tsaE</name>
    <name evidence="11" type="ORF">IRZ65_03610</name>
    <name evidence="12" type="ORF">NCTC11842_00604</name>
</gene>
<dbReference type="PANTHER" id="PTHR33540:SF2">
    <property type="entry name" value="TRNA THREONYLCARBAMOYLADENOSINE BIOSYNTHESIS PROTEIN TSAE"/>
    <property type="match status" value="1"/>
</dbReference>
<keyword evidence="7" id="KW-0547">Nucleotide-binding</keyword>
<dbReference type="EMBL" id="JADMCD010000001">
    <property type="protein sequence ID" value="MBF8639773.1"/>
    <property type="molecule type" value="Genomic_DNA"/>
</dbReference>
<keyword evidence="14" id="KW-1185">Reference proteome</keyword>
<dbReference type="PANTHER" id="PTHR33540">
    <property type="entry name" value="TRNA THREONYLCARBAMOYLADENOSINE BIOSYNTHESIS PROTEIN TSAE"/>
    <property type="match status" value="1"/>
</dbReference>
<reference evidence="11 14" key="2">
    <citation type="submission" date="2020-10" db="EMBL/GenBank/DDBJ databases">
        <title>Genome sequences of Pseudomonas isolates.</title>
        <authorList>
            <person name="Wessels L."/>
            <person name="Reich F."/>
            <person name="Hammerl J."/>
        </authorList>
    </citation>
    <scope>NUCLEOTIDE SEQUENCE [LARGE SCALE GENOMIC DNA]</scope>
    <source>
        <strain evidence="11 14">20-MO00624-0</strain>
    </source>
</reference>
<evidence type="ECO:0000256" key="2">
    <source>
        <dbReference type="ARBA" id="ARBA00007599"/>
    </source>
</evidence>
<protein>
    <recommendedName>
        <fullName evidence="3">tRNA threonylcarbamoyladenosine biosynthesis protein TsaE</fullName>
    </recommendedName>
    <alternativeName>
        <fullName evidence="10">t(6)A37 threonylcarbamoyladenosine biosynthesis protein TsaE</fullName>
    </alternativeName>
</protein>
<dbReference type="GO" id="GO:0046872">
    <property type="term" value="F:metal ion binding"/>
    <property type="evidence" value="ECO:0007669"/>
    <property type="project" value="UniProtKB-KW"/>
</dbReference>
<dbReference type="Gene3D" id="3.40.50.300">
    <property type="entry name" value="P-loop containing nucleotide triphosphate hydrolases"/>
    <property type="match status" value="1"/>
</dbReference>
<evidence type="ECO:0000256" key="10">
    <source>
        <dbReference type="ARBA" id="ARBA00032441"/>
    </source>
</evidence>
<dbReference type="Proteomes" id="UP000250443">
    <property type="component" value="Unassembled WGS sequence"/>
</dbReference>
<organism evidence="12 13">
    <name type="scientific">Pseudomonas luteola</name>
    <dbReference type="NCBI Taxonomy" id="47886"/>
    <lineage>
        <taxon>Bacteria</taxon>
        <taxon>Pseudomonadati</taxon>
        <taxon>Pseudomonadota</taxon>
        <taxon>Gammaproteobacteria</taxon>
        <taxon>Pseudomonadales</taxon>
        <taxon>Pseudomonadaceae</taxon>
        <taxon>Pseudomonas</taxon>
    </lineage>
</organism>
<evidence type="ECO:0000256" key="6">
    <source>
        <dbReference type="ARBA" id="ARBA00022723"/>
    </source>
</evidence>
<accession>A0A2X2E154</accession>
<reference evidence="12 13" key="1">
    <citation type="submission" date="2018-06" db="EMBL/GenBank/DDBJ databases">
        <authorList>
            <consortium name="Pathogen Informatics"/>
            <person name="Doyle S."/>
        </authorList>
    </citation>
    <scope>NUCLEOTIDE SEQUENCE [LARGE SCALE GENOMIC DNA]</scope>
    <source>
        <strain evidence="12 13">NCTC11842</strain>
    </source>
</reference>
<evidence type="ECO:0000256" key="1">
    <source>
        <dbReference type="ARBA" id="ARBA00004496"/>
    </source>
</evidence>
<evidence type="ECO:0000256" key="4">
    <source>
        <dbReference type="ARBA" id="ARBA00022490"/>
    </source>
</evidence>
<keyword evidence="8 12" id="KW-0067">ATP-binding</keyword>
<evidence type="ECO:0000256" key="8">
    <source>
        <dbReference type="ARBA" id="ARBA00022840"/>
    </source>
</evidence>
<dbReference type="EMBL" id="UAUF01000005">
    <property type="protein sequence ID" value="SPZ01809.1"/>
    <property type="molecule type" value="Genomic_DNA"/>
</dbReference>
<keyword evidence="5" id="KW-0819">tRNA processing</keyword>
<evidence type="ECO:0000256" key="5">
    <source>
        <dbReference type="ARBA" id="ARBA00022694"/>
    </source>
</evidence>
<dbReference type="InterPro" id="IPR003442">
    <property type="entry name" value="T6A_TsaE"/>
</dbReference>
<keyword evidence="6" id="KW-0479">Metal-binding</keyword>
<keyword evidence="4" id="KW-0963">Cytoplasm</keyword>
<dbReference type="RefSeq" id="WP_010796917.1">
    <property type="nucleotide sequence ID" value="NZ_CP069262.1"/>
</dbReference>
<dbReference type="AlphaFoldDB" id="A0A2X2E154"/>
<comment type="subcellular location">
    <subcellularLocation>
        <location evidence="1">Cytoplasm</location>
    </subcellularLocation>
</comment>
<dbReference type="NCBIfam" id="TIGR00150">
    <property type="entry name" value="T6A_YjeE"/>
    <property type="match status" value="1"/>
</dbReference>
<dbReference type="GO" id="GO:0005524">
    <property type="term" value="F:ATP binding"/>
    <property type="evidence" value="ECO:0007669"/>
    <property type="project" value="UniProtKB-KW"/>
</dbReference>
<evidence type="ECO:0000313" key="14">
    <source>
        <dbReference type="Proteomes" id="UP000626180"/>
    </source>
</evidence>
<dbReference type="FunFam" id="3.40.50.300:FF:000406">
    <property type="entry name" value="tRNA (N6-adenosine(37)-N6)-threonylcarbamoyltransferase complex ATPase TsaE"/>
    <property type="match status" value="1"/>
</dbReference>
<keyword evidence="9" id="KW-0460">Magnesium</keyword>
<dbReference type="GO" id="GO:0005737">
    <property type="term" value="C:cytoplasm"/>
    <property type="evidence" value="ECO:0007669"/>
    <property type="project" value="UniProtKB-SubCell"/>
</dbReference>
<evidence type="ECO:0000313" key="12">
    <source>
        <dbReference type="EMBL" id="SPZ01809.1"/>
    </source>
</evidence>
<sequence length="162" mass="17380">MSAVTPSSETITLFAPDEDAMTALGSMIAQASGGRGTLYLHGDLGAGKTTLSRGIVRGLGHTGAVKSPTFTLVEPYEIGEIRVYHFDLYRLADPEELEFMGIRDYFTGDALCLIEWPERGMGLLPKPDLDITITPHAGGRNVQLVFQGSHGDAWRAALSTGV</sequence>
<dbReference type="GeneID" id="300265972"/>